<protein>
    <recommendedName>
        <fullName evidence="3">F-box domain-containing protein</fullName>
    </recommendedName>
</protein>
<sequence length="357" mass="40558">MTTPAPMAERSRLRPPPLGPGEGPFRFLSLPLELRNEVYRALLAPTAIIYIRAASTLTKVRIHGSKRMVPSYEVTGRVCEPGQLAQFRELLVDELESTIINKFKELRSDRLQPHIFYVNRQVLHEAAEILYRDNLFVFQDPLQAFRTFLAACQNMLPEICDTLPSYPNLASSTRMAQAGTATLAMCSEYPHFNGFKAQWHWSYVRQLATLLASGNIHTLRIVYPPVVISPLDQDSTEEISDEAVKQWFVDLVGVMILCRRNIEDMHVIKMLMMPRAEGDEEMESRIRARLDKPEDAQALCAEFGKTLEARELHDFVVTREVHRVPVAGSTKRGYKPVLVLRRRGGAIGNSKMGLHME</sequence>
<proteinExistence type="predicted"/>
<name>A0ABQ9NTR9_9PEZI</name>
<evidence type="ECO:0008006" key="3">
    <source>
        <dbReference type="Google" id="ProtNLM"/>
    </source>
</evidence>
<dbReference type="EMBL" id="JAPDRL010000030">
    <property type="protein sequence ID" value="KAJ9665293.1"/>
    <property type="molecule type" value="Genomic_DNA"/>
</dbReference>
<dbReference type="PANTHER" id="PTHR42085:SF8">
    <property type="entry name" value="F-BOX DOMAIN-CONTAINING PROTEIN"/>
    <property type="match status" value="1"/>
</dbReference>
<evidence type="ECO:0000313" key="1">
    <source>
        <dbReference type="EMBL" id="KAJ9665293.1"/>
    </source>
</evidence>
<gene>
    <name evidence="1" type="ORF">H2201_004585</name>
</gene>
<comment type="caution">
    <text evidence="1">The sequence shown here is derived from an EMBL/GenBank/DDBJ whole genome shotgun (WGS) entry which is preliminary data.</text>
</comment>
<evidence type="ECO:0000313" key="2">
    <source>
        <dbReference type="Proteomes" id="UP001172684"/>
    </source>
</evidence>
<reference evidence="1" key="1">
    <citation type="submission" date="2022-10" db="EMBL/GenBank/DDBJ databases">
        <title>Culturing micro-colonial fungi from biological soil crusts in the Mojave desert and describing Neophaeococcomyces mojavensis, and introducing the new genera and species Taxawa tesnikishii.</title>
        <authorList>
            <person name="Kurbessoian T."/>
            <person name="Stajich J.E."/>
        </authorList>
    </citation>
    <scope>NUCLEOTIDE SEQUENCE</scope>
    <source>
        <strain evidence="1">TK_1</strain>
    </source>
</reference>
<dbReference type="Proteomes" id="UP001172684">
    <property type="component" value="Unassembled WGS sequence"/>
</dbReference>
<organism evidence="1 2">
    <name type="scientific">Coniosporium apollinis</name>
    <dbReference type="NCBI Taxonomy" id="61459"/>
    <lineage>
        <taxon>Eukaryota</taxon>
        <taxon>Fungi</taxon>
        <taxon>Dikarya</taxon>
        <taxon>Ascomycota</taxon>
        <taxon>Pezizomycotina</taxon>
        <taxon>Dothideomycetes</taxon>
        <taxon>Dothideomycetes incertae sedis</taxon>
        <taxon>Coniosporium</taxon>
    </lineage>
</organism>
<dbReference type="InterPro" id="IPR038883">
    <property type="entry name" value="AN11006-like"/>
</dbReference>
<accession>A0ABQ9NTR9</accession>
<keyword evidence="2" id="KW-1185">Reference proteome</keyword>
<dbReference type="PANTHER" id="PTHR42085">
    <property type="entry name" value="F-BOX DOMAIN-CONTAINING PROTEIN"/>
    <property type="match status" value="1"/>
</dbReference>